<dbReference type="AlphaFoldDB" id="A0A9J5XQ26"/>
<dbReference type="EMBL" id="JACXVP010000008">
    <property type="protein sequence ID" value="KAG5590313.1"/>
    <property type="molecule type" value="Genomic_DNA"/>
</dbReference>
<reference evidence="1 2" key="1">
    <citation type="submission" date="2020-09" db="EMBL/GenBank/DDBJ databases">
        <title>De no assembly of potato wild relative species, Solanum commersonii.</title>
        <authorList>
            <person name="Cho K."/>
        </authorList>
    </citation>
    <scope>NUCLEOTIDE SEQUENCE [LARGE SCALE GENOMIC DNA]</scope>
    <source>
        <strain evidence="1">LZ3.2</strain>
        <tissue evidence="1">Leaf</tissue>
    </source>
</reference>
<comment type="caution">
    <text evidence="1">The sequence shown here is derived from an EMBL/GenBank/DDBJ whole genome shotgun (WGS) entry which is preliminary data.</text>
</comment>
<protein>
    <submittedName>
        <fullName evidence="1">Uncharacterized protein</fullName>
    </submittedName>
</protein>
<gene>
    <name evidence="1" type="ORF">H5410_040827</name>
</gene>
<dbReference type="OrthoDB" id="1930966at2759"/>
<dbReference type="PANTHER" id="PTHR33710">
    <property type="entry name" value="BNAC02G09200D PROTEIN"/>
    <property type="match status" value="1"/>
</dbReference>
<name>A0A9J5XQ26_SOLCO</name>
<sequence>MNILENVQYAVVGKFTYGWPKLDELRKIISQQRIVYTGFNIWKLQLYMATINKTRSSCAKVKFKLILWLNIQSKVKRLGFKIKDTKESDIQRALKEVERQTDISPKSNFKGVEFIEDKPQQITLKLCLQDPSMEVMVTLIYAKSDANQRLELWNDMYQLANNFMSMDGWRRLHCGDERIGNDWRFACTTLGKKITRCNGRVGEGCNFKRLDKMLVNHHLQEQFGYMEMEHEARTGSDHAPILCSFDTHAQNFVKPFRFQKIWTEHLVPWKWLDKSGLHKRDQTLSLPLRTSQRERRVEEIVRLKKDIFEEDPSHNNRGILQQRDRNTTYFHNLVERGRNRLKIKRIKDMNDNWIEDEEKIVTEALESYKNQFSQEEESTKEVKEVVFKLNSDSFSGPHGFFRFGLLEKLGYNGG</sequence>
<dbReference type="InterPro" id="IPR036691">
    <property type="entry name" value="Endo/exonu/phosph_ase_sf"/>
</dbReference>
<dbReference type="Proteomes" id="UP000824120">
    <property type="component" value="Chromosome 8"/>
</dbReference>
<proteinExistence type="predicted"/>
<accession>A0A9J5XQ26</accession>
<dbReference type="PANTHER" id="PTHR33710:SF79">
    <property type="entry name" value="OS06G0205337 PROTEIN"/>
    <property type="match status" value="1"/>
</dbReference>
<evidence type="ECO:0000313" key="1">
    <source>
        <dbReference type="EMBL" id="KAG5590313.1"/>
    </source>
</evidence>
<evidence type="ECO:0000313" key="2">
    <source>
        <dbReference type="Proteomes" id="UP000824120"/>
    </source>
</evidence>
<organism evidence="1 2">
    <name type="scientific">Solanum commersonii</name>
    <name type="common">Commerson's wild potato</name>
    <name type="synonym">Commerson's nightshade</name>
    <dbReference type="NCBI Taxonomy" id="4109"/>
    <lineage>
        <taxon>Eukaryota</taxon>
        <taxon>Viridiplantae</taxon>
        <taxon>Streptophyta</taxon>
        <taxon>Embryophyta</taxon>
        <taxon>Tracheophyta</taxon>
        <taxon>Spermatophyta</taxon>
        <taxon>Magnoliopsida</taxon>
        <taxon>eudicotyledons</taxon>
        <taxon>Gunneridae</taxon>
        <taxon>Pentapetalae</taxon>
        <taxon>asterids</taxon>
        <taxon>lamiids</taxon>
        <taxon>Solanales</taxon>
        <taxon>Solanaceae</taxon>
        <taxon>Solanoideae</taxon>
        <taxon>Solaneae</taxon>
        <taxon>Solanum</taxon>
    </lineage>
</organism>
<keyword evidence="2" id="KW-1185">Reference proteome</keyword>
<dbReference type="SUPFAM" id="SSF56219">
    <property type="entry name" value="DNase I-like"/>
    <property type="match status" value="1"/>
</dbReference>